<sequence>MFVPVCAVETIVCAESVREIFKKISGTANLTSAGPCTNLQISSMPFERPSFVPVCAAKFIVCAQTVQEIFKVKVQILAGPCTNLHNIFQLCHSKDLRLCRKNHCLSSNRSRDILLILLFCRS</sequence>
<dbReference type="AlphaFoldDB" id="A0A8D8QPZ9"/>
<protein>
    <submittedName>
        <fullName evidence="1">Uncharacterized protein</fullName>
    </submittedName>
</protein>
<dbReference type="EMBL" id="HBUF01092861">
    <property type="protein sequence ID" value="CAG6636113.1"/>
    <property type="molecule type" value="Transcribed_RNA"/>
</dbReference>
<reference evidence="1" key="1">
    <citation type="submission" date="2021-05" db="EMBL/GenBank/DDBJ databases">
        <authorList>
            <person name="Alioto T."/>
            <person name="Alioto T."/>
            <person name="Gomez Garrido J."/>
        </authorList>
    </citation>
    <scope>NUCLEOTIDE SEQUENCE</scope>
</reference>
<evidence type="ECO:0000313" key="1">
    <source>
        <dbReference type="EMBL" id="CAG6636113.1"/>
    </source>
</evidence>
<accession>A0A8D8QPZ9</accession>
<name>A0A8D8QPZ9_9HEMI</name>
<organism evidence="1">
    <name type="scientific">Cacopsylla melanoneura</name>
    <dbReference type="NCBI Taxonomy" id="428564"/>
    <lineage>
        <taxon>Eukaryota</taxon>
        <taxon>Metazoa</taxon>
        <taxon>Ecdysozoa</taxon>
        <taxon>Arthropoda</taxon>
        <taxon>Hexapoda</taxon>
        <taxon>Insecta</taxon>
        <taxon>Pterygota</taxon>
        <taxon>Neoptera</taxon>
        <taxon>Paraneoptera</taxon>
        <taxon>Hemiptera</taxon>
        <taxon>Sternorrhyncha</taxon>
        <taxon>Psylloidea</taxon>
        <taxon>Psyllidae</taxon>
        <taxon>Psyllinae</taxon>
        <taxon>Cacopsylla</taxon>
    </lineage>
</organism>
<proteinExistence type="predicted"/>